<keyword evidence="3" id="KW-1185">Reference proteome</keyword>
<dbReference type="AlphaFoldDB" id="A0A1H6IH59"/>
<dbReference type="Pfam" id="PF09912">
    <property type="entry name" value="DUF2141"/>
    <property type="match status" value="1"/>
</dbReference>
<evidence type="ECO:0000313" key="3">
    <source>
        <dbReference type="Proteomes" id="UP000182983"/>
    </source>
</evidence>
<proteinExistence type="predicted"/>
<evidence type="ECO:0000313" key="2">
    <source>
        <dbReference type="EMBL" id="SEH48272.1"/>
    </source>
</evidence>
<feature type="chain" id="PRO_5010227465" evidence="1">
    <location>
        <begin position="20"/>
        <end position="139"/>
    </location>
</feature>
<protein>
    <submittedName>
        <fullName evidence="2">Uncharacterized conserved protein, DUF2141 family</fullName>
    </submittedName>
</protein>
<feature type="signal peptide" evidence="1">
    <location>
        <begin position="1"/>
        <end position="19"/>
    </location>
</feature>
<gene>
    <name evidence="2" type="ORF">SAMN04244559_02536</name>
</gene>
<sequence>MRTALLSLFILCSAGAAQAADLTLTVIHAADFGPVRGMVFGDADSFDRRESPVAKFSQTSENGIVVVSLANLPPGRYAVALYQDRNGNDRLDKTMFGLPTEPYGFSNDASAPLGPPDFDQAAFVIAQTEQHHAITITLR</sequence>
<reference evidence="3" key="1">
    <citation type="submission" date="2016-10" db="EMBL/GenBank/DDBJ databases">
        <authorList>
            <person name="Varghese N."/>
            <person name="Submissions S."/>
        </authorList>
    </citation>
    <scope>NUCLEOTIDE SEQUENCE [LARGE SCALE GENOMIC DNA]</scope>
    <source>
        <strain evidence="3">DSM 13234</strain>
    </source>
</reference>
<evidence type="ECO:0000256" key="1">
    <source>
        <dbReference type="SAM" id="SignalP"/>
    </source>
</evidence>
<organism evidence="2 3">
    <name type="scientific">Magnetospirillum fulvum</name>
    <name type="common">Rhodospirillum fulvum</name>
    <dbReference type="NCBI Taxonomy" id="1082"/>
    <lineage>
        <taxon>Bacteria</taxon>
        <taxon>Pseudomonadati</taxon>
        <taxon>Pseudomonadota</taxon>
        <taxon>Alphaproteobacteria</taxon>
        <taxon>Rhodospirillales</taxon>
        <taxon>Rhodospirillaceae</taxon>
        <taxon>Magnetospirillum</taxon>
    </lineage>
</organism>
<dbReference type="Proteomes" id="UP000182983">
    <property type="component" value="Unassembled WGS sequence"/>
</dbReference>
<keyword evidence="1" id="KW-0732">Signal</keyword>
<name>A0A1H6IH59_MAGFU</name>
<dbReference type="EMBL" id="FNWO01000011">
    <property type="protein sequence ID" value="SEH48272.1"/>
    <property type="molecule type" value="Genomic_DNA"/>
</dbReference>
<accession>A0A1H6IH59</accession>
<dbReference type="OrthoDB" id="7189112at2"/>
<dbReference type="InterPro" id="IPR018673">
    <property type="entry name" value="DUF2141"/>
</dbReference>
<dbReference type="RefSeq" id="WP_074769137.1">
    <property type="nucleotide sequence ID" value="NZ_FNWO01000011.1"/>
</dbReference>